<name>A0A310S6Z4_9HYME</name>
<accession>A0A310S6Z4</accession>
<keyword evidence="1" id="KW-1133">Transmembrane helix</keyword>
<organism evidence="2 3">
    <name type="scientific">Eufriesea mexicana</name>
    <dbReference type="NCBI Taxonomy" id="516756"/>
    <lineage>
        <taxon>Eukaryota</taxon>
        <taxon>Metazoa</taxon>
        <taxon>Ecdysozoa</taxon>
        <taxon>Arthropoda</taxon>
        <taxon>Hexapoda</taxon>
        <taxon>Insecta</taxon>
        <taxon>Pterygota</taxon>
        <taxon>Neoptera</taxon>
        <taxon>Endopterygota</taxon>
        <taxon>Hymenoptera</taxon>
        <taxon>Apocrita</taxon>
        <taxon>Aculeata</taxon>
        <taxon>Apoidea</taxon>
        <taxon>Anthophila</taxon>
        <taxon>Apidae</taxon>
        <taxon>Eufriesea</taxon>
    </lineage>
</organism>
<keyword evidence="3" id="KW-1185">Reference proteome</keyword>
<proteinExistence type="predicted"/>
<dbReference type="Proteomes" id="UP000250275">
    <property type="component" value="Unassembled WGS sequence"/>
</dbReference>
<dbReference type="EMBL" id="KQ777311">
    <property type="protein sequence ID" value="OAD52126.1"/>
    <property type="molecule type" value="Genomic_DNA"/>
</dbReference>
<dbReference type="AlphaFoldDB" id="A0A310S6Z4"/>
<evidence type="ECO:0000313" key="2">
    <source>
        <dbReference type="EMBL" id="OAD52126.1"/>
    </source>
</evidence>
<reference evidence="2 3" key="1">
    <citation type="submission" date="2015-07" db="EMBL/GenBank/DDBJ databases">
        <title>The genome of Eufriesea mexicana.</title>
        <authorList>
            <person name="Pan H."/>
            <person name="Kapheim K."/>
        </authorList>
    </citation>
    <scope>NUCLEOTIDE SEQUENCE [LARGE SCALE GENOMIC DNA]</scope>
    <source>
        <strain evidence="2">0111107269</strain>
        <tissue evidence="2">Whole body</tissue>
    </source>
</reference>
<protein>
    <submittedName>
        <fullName evidence="2">Uncharacterized protein</fullName>
    </submittedName>
</protein>
<feature type="transmembrane region" description="Helical" evidence="1">
    <location>
        <begin position="55"/>
        <end position="74"/>
    </location>
</feature>
<keyword evidence="1" id="KW-0472">Membrane</keyword>
<evidence type="ECO:0000313" key="3">
    <source>
        <dbReference type="Proteomes" id="UP000250275"/>
    </source>
</evidence>
<sequence length="133" mass="15199">MVALTYSRSANNCVAQSLGKYIIKGSVRWSQRERNSEVDIVYSVVFAIGHYGTRGHILGSWFGLFLSVLYWWIFEGVQRLREEQPRTVANFDHASMDGFLCLKSSRLPDSWDYICLSDQASENHLGTNAWPSM</sequence>
<gene>
    <name evidence="2" type="ORF">WN48_02956</name>
</gene>
<evidence type="ECO:0000256" key="1">
    <source>
        <dbReference type="SAM" id="Phobius"/>
    </source>
</evidence>
<keyword evidence="1" id="KW-0812">Transmembrane</keyword>